<dbReference type="OrthoDB" id="2548253at2759"/>
<protein>
    <submittedName>
        <fullName evidence="3">Uncharacterized protein</fullName>
    </submittedName>
</protein>
<proteinExistence type="predicted"/>
<name>A0A067TMN8_GALM3</name>
<keyword evidence="4" id="KW-1185">Reference proteome</keyword>
<dbReference type="HOGENOM" id="CLU_022262_0_0_1"/>
<dbReference type="Proteomes" id="UP000027222">
    <property type="component" value="Unassembled WGS sequence"/>
</dbReference>
<accession>A0A067TMN8</accession>
<dbReference type="EMBL" id="KL142371">
    <property type="protein sequence ID" value="KDR81194.1"/>
    <property type="molecule type" value="Genomic_DNA"/>
</dbReference>
<feature type="transmembrane region" description="Helical" evidence="2">
    <location>
        <begin position="615"/>
        <end position="636"/>
    </location>
</feature>
<evidence type="ECO:0000313" key="4">
    <source>
        <dbReference type="Proteomes" id="UP000027222"/>
    </source>
</evidence>
<dbReference type="AlphaFoldDB" id="A0A067TMN8"/>
<keyword evidence="2" id="KW-1133">Transmembrane helix</keyword>
<feature type="transmembrane region" description="Helical" evidence="2">
    <location>
        <begin position="507"/>
        <end position="526"/>
    </location>
</feature>
<reference evidence="4" key="1">
    <citation type="journal article" date="2014" name="Proc. Natl. Acad. Sci. U.S.A.">
        <title>Extensive sampling of basidiomycete genomes demonstrates inadequacy of the white-rot/brown-rot paradigm for wood decay fungi.</title>
        <authorList>
            <person name="Riley R."/>
            <person name="Salamov A.A."/>
            <person name="Brown D.W."/>
            <person name="Nagy L.G."/>
            <person name="Floudas D."/>
            <person name="Held B.W."/>
            <person name="Levasseur A."/>
            <person name="Lombard V."/>
            <person name="Morin E."/>
            <person name="Otillar R."/>
            <person name="Lindquist E.A."/>
            <person name="Sun H."/>
            <person name="LaButti K.M."/>
            <person name="Schmutz J."/>
            <person name="Jabbour D."/>
            <person name="Luo H."/>
            <person name="Baker S.E."/>
            <person name="Pisabarro A.G."/>
            <person name="Walton J.D."/>
            <person name="Blanchette R.A."/>
            <person name="Henrissat B."/>
            <person name="Martin F."/>
            <person name="Cullen D."/>
            <person name="Hibbett D.S."/>
            <person name="Grigoriev I.V."/>
        </authorList>
    </citation>
    <scope>NUCLEOTIDE SEQUENCE [LARGE SCALE GENOMIC DNA]</scope>
    <source>
        <strain evidence="4">CBS 339.88</strain>
    </source>
</reference>
<gene>
    <name evidence="3" type="ORF">GALMADRAFT_153481</name>
</gene>
<keyword evidence="2" id="KW-0812">Transmembrane</keyword>
<evidence type="ECO:0000313" key="3">
    <source>
        <dbReference type="EMBL" id="KDR81194.1"/>
    </source>
</evidence>
<feature type="compositionally biased region" description="Basic and acidic residues" evidence="1">
    <location>
        <begin position="7"/>
        <end position="17"/>
    </location>
</feature>
<evidence type="ECO:0000256" key="2">
    <source>
        <dbReference type="SAM" id="Phobius"/>
    </source>
</evidence>
<feature type="transmembrane region" description="Helical" evidence="2">
    <location>
        <begin position="37"/>
        <end position="55"/>
    </location>
</feature>
<organism evidence="3 4">
    <name type="scientific">Galerina marginata (strain CBS 339.88)</name>
    <dbReference type="NCBI Taxonomy" id="685588"/>
    <lineage>
        <taxon>Eukaryota</taxon>
        <taxon>Fungi</taxon>
        <taxon>Dikarya</taxon>
        <taxon>Basidiomycota</taxon>
        <taxon>Agaricomycotina</taxon>
        <taxon>Agaricomycetes</taxon>
        <taxon>Agaricomycetidae</taxon>
        <taxon>Agaricales</taxon>
        <taxon>Agaricineae</taxon>
        <taxon>Strophariaceae</taxon>
        <taxon>Galerina</taxon>
    </lineage>
</organism>
<keyword evidence="2" id="KW-0472">Membrane</keyword>
<feature type="region of interest" description="Disordered" evidence="1">
    <location>
        <begin position="1"/>
        <end position="30"/>
    </location>
</feature>
<evidence type="ECO:0000256" key="1">
    <source>
        <dbReference type="SAM" id="MobiDB-lite"/>
    </source>
</evidence>
<sequence length="693" mass="78155">MASPKKSVKEFGIRDSDPLELNPGPGPRRRSTVTCKCVLWSILVFFGLGGGYLGAKAAQAVYRQLREPHRALYQDISMPYQPQGVVRPLIDHDQTFDIVATVWLRTDRDAVDGHVYDRAPEHQKAEEGLDGEQSLDLPNIGEGSDDSELVEKAILTETILRGLRLKDKNIPASLKFRVPTEIFKKRELNAYDLRGSFVLIPTSPSPLDHALNYSTWIPDSVKYPPSRSWPEGYVRSLEEEVIDEYGTFTPLLSFQNIKSRCGSSTTALTDASEDEDEEENTPSLTTAIKLNGLLSHGSKDRFSSKGKPVLEAHPYVITRSFLRVVDQTTLYNRNAYDKAHKLLKQSSCGEAHKLLSDKAPKPDWRMCLRSYLAHGNQEVKIKVMKTAEDNGKKEVEWIYAPYLSVSESSFGPLDLIPVPVNRERCADNNPVGAQNVPDEEFMDVTWNVTFIGRTPEKISIVDSYDTPKRKYNMTETKDNQLQTHANVELMHGLIGHPFRDNYHPRRVAILLFIELSAYAIAAALKLHYCSSIRRIHIEFSPPNNLGPYAKGAYQLQSIWPLLFTSIISLLKLKAITRVEFLWRGSSLPTMHFAPASHSERASHRMEPQLSRRFKILFFAIVGACLYIVQTLEMYIINPRGTSTPSKTVMTEGILAGKSFITRPALILGSIMQIVMNTRSRSVPSAMDYWRADQ</sequence>